<dbReference type="AlphaFoldDB" id="A0A091CV44"/>
<keyword evidence="2" id="KW-1185">Reference proteome</keyword>
<accession>A0A091CV44</accession>
<dbReference type="EMBL" id="KN124059">
    <property type="protein sequence ID" value="KFO22397.1"/>
    <property type="molecule type" value="Genomic_DNA"/>
</dbReference>
<gene>
    <name evidence="1" type="ORF">H920_16226</name>
</gene>
<protein>
    <submittedName>
        <fullName evidence="1">Uncharacterized protein</fullName>
    </submittedName>
</protein>
<proteinExistence type="predicted"/>
<sequence length="88" mass="9788">MMLFRYSNIPPVKTVALGIQQSRQAYLIIPAPPGDVQTAHHCVRAREEREAGLPQDLEAAPMGPVCSGQRAETQLKKEMLEKKPSLYT</sequence>
<organism evidence="1 2">
    <name type="scientific">Fukomys damarensis</name>
    <name type="common">Damaraland mole rat</name>
    <name type="synonym">Cryptomys damarensis</name>
    <dbReference type="NCBI Taxonomy" id="885580"/>
    <lineage>
        <taxon>Eukaryota</taxon>
        <taxon>Metazoa</taxon>
        <taxon>Chordata</taxon>
        <taxon>Craniata</taxon>
        <taxon>Vertebrata</taxon>
        <taxon>Euteleostomi</taxon>
        <taxon>Mammalia</taxon>
        <taxon>Eutheria</taxon>
        <taxon>Euarchontoglires</taxon>
        <taxon>Glires</taxon>
        <taxon>Rodentia</taxon>
        <taxon>Hystricomorpha</taxon>
        <taxon>Bathyergidae</taxon>
        <taxon>Fukomys</taxon>
    </lineage>
</organism>
<evidence type="ECO:0000313" key="2">
    <source>
        <dbReference type="Proteomes" id="UP000028990"/>
    </source>
</evidence>
<reference evidence="1 2" key="1">
    <citation type="submission" date="2013-11" db="EMBL/GenBank/DDBJ databases">
        <title>The Damaraland mole rat (Fukomys damarensis) genome and evolution of African mole rats.</title>
        <authorList>
            <person name="Gladyshev V.N."/>
            <person name="Fang X."/>
        </authorList>
    </citation>
    <scope>NUCLEOTIDE SEQUENCE [LARGE SCALE GENOMIC DNA]</scope>
    <source>
        <tissue evidence="1">Liver</tissue>
    </source>
</reference>
<name>A0A091CV44_FUKDA</name>
<evidence type="ECO:0000313" key="1">
    <source>
        <dbReference type="EMBL" id="KFO22397.1"/>
    </source>
</evidence>
<dbReference type="Proteomes" id="UP000028990">
    <property type="component" value="Unassembled WGS sequence"/>
</dbReference>